<gene>
    <name evidence="1" type="ORF">ERS008667_04147</name>
</gene>
<name>A0A0T9RLY9_9GAMM</name>
<accession>A0A0T9RLY9</accession>
<reference evidence="1 2" key="1">
    <citation type="submission" date="2015-03" db="EMBL/GenBank/DDBJ databases">
        <authorList>
            <person name="Murphy D."/>
        </authorList>
    </citation>
    <scope>NUCLEOTIDE SEQUENCE [LARGE SCALE GENOMIC DNA]</scope>
    <source>
        <strain evidence="1 2">Y233</strain>
    </source>
</reference>
<evidence type="ECO:0000313" key="2">
    <source>
        <dbReference type="Proteomes" id="UP000038204"/>
    </source>
</evidence>
<protein>
    <submittedName>
        <fullName evidence="1">Uncharacterized protein</fullName>
    </submittedName>
</protein>
<proteinExistence type="predicted"/>
<evidence type="ECO:0000313" key="1">
    <source>
        <dbReference type="EMBL" id="CNI71212.1"/>
    </source>
</evidence>
<sequence length="30" mass="3524">MRIVNLTVGFVPMLCENPDRKLKCVHLRKI</sequence>
<organism evidence="1 2">
    <name type="scientific">Yersinia similis</name>
    <dbReference type="NCBI Taxonomy" id="367190"/>
    <lineage>
        <taxon>Bacteria</taxon>
        <taxon>Pseudomonadati</taxon>
        <taxon>Pseudomonadota</taxon>
        <taxon>Gammaproteobacteria</taxon>
        <taxon>Enterobacterales</taxon>
        <taxon>Yersiniaceae</taxon>
        <taxon>Yersinia</taxon>
    </lineage>
</organism>
<dbReference type="AlphaFoldDB" id="A0A0T9RLY9"/>
<dbReference type="EMBL" id="CQBK01000052">
    <property type="protein sequence ID" value="CNI71212.1"/>
    <property type="molecule type" value="Genomic_DNA"/>
</dbReference>
<dbReference type="Proteomes" id="UP000038204">
    <property type="component" value="Unassembled WGS sequence"/>
</dbReference>